<sequence length="663" mass="70773">NVVRGGGGALPLPAPPAPPGGRARSRSRSPRPRRRPEGSRTTSRVGTHAPSSPPALQPSASSPSSPPSILLSPAICSPSLLLSLQPFSLPPSFSLHPSAPLSPLLSLHPSLSRLLPLLSVLLSLRPSPSLRPSVSPFFSPAFCPCLPPPLPPSLHPSLHPSALLSPSLPPSLPPFFSPVFCPSVPPSLLLSILPSFRPSVLSLPLLPFPPPVPPSLHPSVLPLHPFPPPSALPSSCPSVPPSSCSSSPSFPPSLRPSLLPSLHPFLSPSFHPSFSLSLPLSLHPPSAPPSLSPSFIPPSLHPFPCPTGGGGFPAGAHPHPPPPCPPLPLGEVELGDQTPAPHRPWTSPPPPPQTLARCSRAGRDSGCLTLHRGQGRDPQGWRRRCPPGPPPKCSVGREGVDLRSDPSHLGSSQVIRRTEDRSLGRRYMATANSTIPQQTPRYFIAVEDNKILPLNEPERKPGSKPAPYISFAGDVPPASCVFSQVMNMASFLALVVAVLRFLQLKPKVLTPWLNAGGLVALCLASFGMTLLGNFQLSNDEEIHNVGTSLTFGFGTVACWIQAVLTLKINIKNEGRKTGILRVVLSASITLCVVLYFTLVAQGIAMYAARIQWALVMCFLCYFGTFAVEFRHYRFEIVCSEYQENFLSFSESLSEASEYQTDQV</sequence>
<dbReference type="Ensembl" id="ENSOANT00000051833.1">
    <property type="protein sequence ID" value="ENSOANP00000043560.1"/>
    <property type="gene ID" value="ENSOANG00000040678.1"/>
</dbReference>
<feature type="transmembrane region" description="Helical" evidence="7">
    <location>
        <begin position="551"/>
        <end position="570"/>
    </location>
</feature>
<reference evidence="9" key="3">
    <citation type="submission" date="2025-09" db="UniProtKB">
        <authorList>
            <consortium name="Ensembl"/>
        </authorList>
    </citation>
    <scope>IDENTIFICATION</scope>
    <source>
        <strain evidence="9">Glennie</strain>
    </source>
</reference>
<evidence type="ECO:0000313" key="9">
    <source>
        <dbReference type="Ensembl" id="ENSOANP00000043560.1"/>
    </source>
</evidence>
<dbReference type="GeneTree" id="ENSGT01030000234578"/>
<evidence type="ECO:0000256" key="5">
    <source>
        <dbReference type="ARBA" id="ARBA00023136"/>
    </source>
</evidence>
<dbReference type="InterPro" id="IPR019402">
    <property type="entry name" value="CWH43_N"/>
</dbReference>
<protein>
    <submittedName>
        <fullName evidence="9">Transmembrane protein 150C</fullName>
    </submittedName>
</protein>
<keyword evidence="10" id="KW-1185">Reference proteome</keyword>
<feature type="region of interest" description="Disordered" evidence="6">
    <location>
        <begin position="1"/>
        <end position="67"/>
    </location>
</feature>
<dbReference type="GO" id="GO:0012505">
    <property type="term" value="C:endomembrane system"/>
    <property type="evidence" value="ECO:0007669"/>
    <property type="project" value="UniProtKB-SubCell"/>
</dbReference>
<keyword evidence="3 7" id="KW-0812">Transmembrane</keyword>
<reference evidence="9" key="2">
    <citation type="submission" date="2025-08" db="UniProtKB">
        <authorList>
            <consortium name="Ensembl"/>
        </authorList>
    </citation>
    <scope>IDENTIFICATION</scope>
    <source>
        <strain evidence="9">Glennie</strain>
    </source>
</reference>
<evidence type="ECO:0000256" key="4">
    <source>
        <dbReference type="ARBA" id="ARBA00022989"/>
    </source>
</evidence>
<feature type="compositionally biased region" description="Basic residues" evidence="6">
    <location>
        <begin position="23"/>
        <end position="34"/>
    </location>
</feature>
<dbReference type="InterPro" id="IPR050911">
    <property type="entry name" value="DRAM/TMEM150_Autophagy_Mod"/>
</dbReference>
<dbReference type="AlphaFoldDB" id="A0A6I8NRA9"/>
<dbReference type="PANTHER" id="PTHR21324">
    <property type="entry name" value="FASTING-INDUCIBLE INTEGRAL MEMBRANE PROTEIN TM6P1-RELATED"/>
    <property type="match status" value="1"/>
</dbReference>
<comment type="similarity">
    <text evidence="2">Belongs to the DRAM/TMEM150 family.</text>
</comment>
<feature type="compositionally biased region" description="Low complexity" evidence="6">
    <location>
        <begin position="57"/>
        <end position="67"/>
    </location>
</feature>
<feature type="transmembrane region" description="Helical" evidence="7">
    <location>
        <begin position="610"/>
        <end position="627"/>
    </location>
</feature>
<organism evidence="9 10">
    <name type="scientific">Ornithorhynchus anatinus</name>
    <name type="common">Duckbill platypus</name>
    <dbReference type="NCBI Taxonomy" id="9258"/>
    <lineage>
        <taxon>Eukaryota</taxon>
        <taxon>Metazoa</taxon>
        <taxon>Chordata</taxon>
        <taxon>Craniata</taxon>
        <taxon>Vertebrata</taxon>
        <taxon>Euteleostomi</taxon>
        <taxon>Mammalia</taxon>
        <taxon>Monotremata</taxon>
        <taxon>Ornithorhynchidae</taxon>
        <taxon>Ornithorhynchus</taxon>
    </lineage>
</organism>
<feature type="transmembrane region" description="Helical" evidence="7">
    <location>
        <begin position="481"/>
        <end position="502"/>
    </location>
</feature>
<reference evidence="9 10" key="1">
    <citation type="journal article" date="2008" name="Nature">
        <title>Genome analysis of the platypus reveals unique signatures of evolution.</title>
        <authorList>
            <person name="Warren W.C."/>
            <person name="Hillier L.W."/>
            <person name="Marshall Graves J.A."/>
            <person name="Birney E."/>
            <person name="Ponting C.P."/>
            <person name="Grutzner F."/>
            <person name="Belov K."/>
            <person name="Miller W."/>
            <person name="Clarke L."/>
            <person name="Chinwalla A.T."/>
            <person name="Yang S.P."/>
            <person name="Heger A."/>
            <person name="Locke D.P."/>
            <person name="Miethke P."/>
            <person name="Waters P.D."/>
            <person name="Veyrunes F."/>
            <person name="Fulton L."/>
            <person name="Fulton B."/>
            <person name="Graves T."/>
            <person name="Wallis J."/>
            <person name="Puente X.S."/>
            <person name="Lopez-Otin C."/>
            <person name="Ordonez G.R."/>
            <person name="Eichler E.E."/>
            <person name="Chen L."/>
            <person name="Cheng Z."/>
            <person name="Deakin J.E."/>
            <person name="Alsop A."/>
            <person name="Thompson K."/>
            <person name="Kirby P."/>
            <person name="Papenfuss A.T."/>
            <person name="Wakefield M.J."/>
            <person name="Olender T."/>
            <person name="Lancet D."/>
            <person name="Huttley G.A."/>
            <person name="Smit A.F."/>
            <person name="Pask A."/>
            <person name="Temple-Smith P."/>
            <person name="Batzer M.A."/>
            <person name="Walker J.A."/>
            <person name="Konkel M.K."/>
            <person name="Harris R.S."/>
            <person name="Whittington C.M."/>
            <person name="Wong E.S."/>
            <person name="Gemmell N.J."/>
            <person name="Buschiazzo E."/>
            <person name="Vargas Jentzsch I.M."/>
            <person name="Merkel A."/>
            <person name="Schmitz J."/>
            <person name="Zemann A."/>
            <person name="Churakov G."/>
            <person name="Kriegs J.O."/>
            <person name="Brosius J."/>
            <person name="Murchison E.P."/>
            <person name="Sachidanandam R."/>
            <person name="Smith C."/>
            <person name="Hannon G.J."/>
            <person name="Tsend-Ayush E."/>
            <person name="McMillan D."/>
            <person name="Attenborough R."/>
            <person name="Rens W."/>
            <person name="Ferguson-Smith M."/>
            <person name="Lefevre C.M."/>
            <person name="Sharp J.A."/>
            <person name="Nicholas K.R."/>
            <person name="Ray D.A."/>
            <person name="Kube M."/>
            <person name="Reinhardt R."/>
            <person name="Pringle T.H."/>
            <person name="Taylor J."/>
            <person name="Jones R.C."/>
            <person name="Nixon B."/>
            <person name="Dacheux J.L."/>
            <person name="Niwa H."/>
            <person name="Sekita Y."/>
            <person name="Huang X."/>
            <person name="Stark A."/>
            <person name="Kheradpour P."/>
            <person name="Kellis M."/>
            <person name="Flicek P."/>
            <person name="Chen Y."/>
            <person name="Webber C."/>
            <person name="Hardison R."/>
            <person name="Nelson J."/>
            <person name="Hallsworth-Pepin K."/>
            <person name="Delehaunty K."/>
            <person name="Markovic C."/>
            <person name="Minx P."/>
            <person name="Feng Y."/>
            <person name="Kremitzki C."/>
            <person name="Mitreva M."/>
            <person name="Glasscock J."/>
            <person name="Wylie T."/>
            <person name="Wohldmann P."/>
            <person name="Thiru P."/>
            <person name="Nhan M.N."/>
            <person name="Pohl C.S."/>
            <person name="Smith S.M."/>
            <person name="Hou S."/>
            <person name="Nefedov M."/>
            <person name="de Jong P.J."/>
            <person name="Renfree M.B."/>
            <person name="Mardis E.R."/>
            <person name="Wilson R.K."/>
        </authorList>
    </citation>
    <scope>NUCLEOTIDE SEQUENCE [LARGE SCALE GENOMIC DNA]</scope>
    <source>
        <strain evidence="9 10">Glennie</strain>
    </source>
</reference>
<dbReference type="Pfam" id="PF10277">
    <property type="entry name" value="Frag1"/>
    <property type="match status" value="1"/>
</dbReference>
<evidence type="ECO:0000256" key="3">
    <source>
        <dbReference type="ARBA" id="ARBA00022692"/>
    </source>
</evidence>
<evidence type="ECO:0000256" key="7">
    <source>
        <dbReference type="SAM" id="Phobius"/>
    </source>
</evidence>
<name>A0A6I8NRA9_ORNAN</name>
<evidence type="ECO:0000313" key="10">
    <source>
        <dbReference type="Proteomes" id="UP000002279"/>
    </source>
</evidence>
<dbReference type="PANTHER" id="PTHR21324:SF7">
    <property type="entry name" value="TRANSMEMBRANE PROTEIN 150C"/>
    <property type="match status" value="1"/>
</dbReference>
<keyword evidence="5 7" id="KW-0472">Membrane</keyword>
<feature type="domain" description="CWH43-like N-terminal" evidence="8">
    <location>
        <begin position="442"/>
        <end position="631"/>
    </location>
</feature>
<feature type="compositionally biased region" description="Pro residues" evidence="6">
    <location>
        <begin position="318"/>
        <end position="328"/>
    </location>
</feature>
<gene>
    <name evidence="9" type="primary">TMEM150C</name>
</gene>
<evidence type="ECO:0000259" key="8">
    <source>
        <dbReference type="Pfam" id="PF10277"/>
    </source>
</evidence>
<feature type="transmembrane region" description="Helical" evidence="7">
    <location>
        <begin position="509"/>
        <end position="531"/>
    </location>
</feature>
<dbReference type="Bgee" id="ENSOANG00000040678">
    <property type="expression patterns" value="Expressed in cerebellum and 6 other cell types or tissues"/>
</dbReference>
<feature type="transmembrane region" description="Helical" evidence="7">
    <location>
        <begin position="582"/>
        <end position="604"/>
    </location>
</feature>
<evidence type="ECO:0000256" key="1">
    <source>
        <dbReference type="ARBA" id="ARBA00004127"/>
    </source>
</evidence>
<evidence type="ECO:0000256" key="2">
    <source>
        <dbReference type="ARBA" id="ARBA00006565"/>
    </source>
</evidence>
<dbReference type="Proteomes" id="UP000002279">
    <property type="component" value="Chromosome 10"/>
</dbReference>
<evidence type="ECO:0000256" key="6">
    <source>
        <dbReference type="SAM" id="MobiDB-lite"/>
    </source>
</evidence>
<dbReference type="InParanoid" id="A0A6I8NRA9"/>
<proteinExistence type="inferred from homology"/>
<accession>A0A6I8NRA9</accession>
<keyword evidence="4 7" id="KW-1133">Transmembrane helix</keyword>
<comment type="subcellular location">
    <subcellularLocation>
        <location evidence="1">Endomembrane system</location>
        <topology evidence="1">Multi-pass membrane protein</topology>
    </subcellularLocation>
</comment>
<feature type="region of interest" description="Disordered" evidence="6">
    <location>
        <begin position="307"/>
        <end position="413"/>
    </location>
</feature>